<evidence type="ECO:0000256" key="6">
    <source>
        <dbReference type="HAMAP-Rule" id="MF_01251"/>
    </source>
</evidence>
<dbReference type="SUPFAM" id="SSF102114">
    <property type="entry name" value="Radical SAM enzymes"/>
    <property type="match status" value="1"/>
</dbReference>
<dbReference type="InterPro" id="IPR024560">
    <property type="entry name" value="UPF0313_C"/>
</dbReference>
<dbReference type="InterPro" id="IPR006638">
    <property type="entry name" value="Elp3/MiaA/NifB-like_rSAM"/>
</dbReference>
<dbReference type="EMBL" id="DTDV01000001">
    <property type="protein sequence ID" value="HGK22856.1"/>
    <property type="molecule type" value="Genomic_DNA"/>
</dbReference>
<comment type="similarity">
    <text evidence="6">Belongs to the UPF0313 family.</text>
</comment>
<keyword evidence="5 6" id="KW-0411">Iron-sulfur</keyword>
<feature type="binding site" evidence="6">
    <location>
        <position position="316"/>
    </location>
    <ligand>
        <name>[4Fe-4S] cluster</name>
        <dbReference type="ChEBI" id="CHEBI:49883"/>
        <note>4Fe-4S-S-AdoMet</note>
    </ligand>
</feature>
<dbReference type="SFLD" id="SFLDG01082">
    <property type="entry name" value="B12-binding_domain_containing"/>
    <property type="match status" value="1"/>
</dbReference>
<evidence type="ECO:0000256" key="4">
    <source>
        <dbReference type="ARBA" id="ARBA00023004"/>
    </source>
</evidence>
<dbReference type="GO" id="GO:0005506">
    <property type="term" value="F:iron ion binding"/>
    <property type="evidence" value="ECO:0007669"/>
    <property type="project" value="UniProtKB-UniRule"/>
</dbReference>
<protein>
    <submittedName>
        <fullName evidence="8">YgiQ family radical SAM protein</fullName>
    </submittedName>
</protein>
<keyword evidence="3 6" id="KW-0479">Metal-binding</keyword>
<dbReference type="InterPro" id="IPR058240">
    <property type="entry name" value="rSAM_sf"/>
</dbReference>
<name>A0A7V3ZH18_DICTH</name>
<evidence type="ECO:0000313" key="8">
    <source>
        <dbReference type="EMBL" id="HGK22856.1"/>
    </source>
</evidence>
<feature type="domain" description="Radical SAM core" evidence="7">
    <location>
        <begin position="295"/>
        <end position="565"/>
    </location>
</feature>
<dbReference type="InterPro" id="IPR022946">
    <property type="entry name" value="UPF0313"/>
</dbReference>
<comment type="caution">
    <text evidence="8">The sequence shown here is derived from an EMBL/GenBank/DDBJ whole genome shotgun (WGS) entry which is preliminary data.</text>
</comment>
<dbReference type="SMART" id="SM00729">
    <property type="entry name" value="Elp3"/>
    <property type="match status" value="1"/>
</dbReference>
<keyword evidence="2 6" id="KW-0949">S-adenosyl-L-methionine</keyword>
<evidence type="ECO:0000256" key="1">
    <source>
        <dbReference type="ARBA" id="ARBA00022485"/>
    </source>
</evidence>
<dbReference type="Pfam" id="PF08497">
    <property type="entry name" value="Radical_SAM_N"/>
    <property type="match status" value="1"/>
</dbReference>
<dbReference type="Pfam" id="PF04055">
    <property type="entry name" value="Radical_SAM"/>
    <property type="match status" value="1"/>
</dbReference>
<dbReference type="GO" id="GO:0051539">
    <property type="term" value="F:4 iron, 4 sulfur cluster binding"/>
    <property type="evidence" value="ECO:0007669"/>
    <property type="project" value="UniProtKB-KW"/>
</dbReference>
<organism evidence="8">
    <name type="scientific">Dictyoglomus thermophilum</name>
    <dbReference type="NCBI Taxonomy" id="14"/>
    <lineage>
        <taxon>Bacteria</taxon>
        <taxon>Pseudomonadati</taxon>
        <taxon>Dictyoglomota</taxon>
        <taxon>Dictyoglomia</taxon>
        <taxon>Dictyoglomales</taxon>
        <taxon>Dictyoglomaceae</taxon>
        <taxon>Dictyoglomus</taxon>
    </lineage>
</organism>
<keyword evidence="1 6" id="KW-0004">4Fe-4S</keyword>
<dbReference type="InterPro" id="IPR013704">
    <property type="entry name" value="UPF0313_N"/>
</dbReference>
<reference evidence="8" key="1">
    <citation type="journal article" date="2020" name="mSystems">
        <title>Genome- and Community-Level Interaction Insights into Carbon Utilization and Element Cycling Functions of Hydrothermarchaeota in Hydrothermal Sediment.</title>
        <authorList>
            <person name="Zhou Z."/>
            <person name="Liu Y."/>
            <person name="Xu W."/>
            <person name="Pan J."/>
            <person name="Luo Z.H."/>
            <person name="Li M."/>
        </authorList>
    </citation>
    <scope>NUCLEOTIDE SEQUENCE [LARGE SCALE GENOMIC DNA]</scope>
    <source>
        <strain evidence="8">SpSt-70</strain>
    </source>
</reference>
<evidence type="ECO:0000256" key="5">
    <source>
        <dbReference type="ARBA" id="ARBA00023014"/>
    </source>
</evidence>
<dbReference type="InterPro" id="IPR023404">
    <property type="entry name" value="rSAM_horseshoe"/>
</dbReference>
<comment type="cofactor">
    <cofactor evidence="6">
        <name>[4Fe-4S] cluster</name>
        <dbReference type="ChEBI" id="CHEBI:49883"/>
    </cofactor>
    <text evidence="6">Binds 1 [4Fe-4S] cluster. The cluster is coordinated with 3 cysteines and an exchangeable S-adenosyl-L-methionine.</text>
</comment>
<dbReference type="PANTHER" id="PTHR32331:SF0">
    <property type="entry name" value="UPF0313 PROTEIN YGIQ"/>
    <property type="match status" value="1"/>
</dbReference>
<feature type="binding site" evidence="6">
    <location>
        <position position="309"/>
    </location>
    <ligand>
        <name>[4Fe-4S] cluster</name>
        <dbReference type="ChEBI" id="CHEBI:49883"/>
        <note>4Fe-4S-S-AdoMet</note>
    </ligand>
</feature>
<keyword evidence="4 6" id="KW-0408">Iron</keyword>
<evidence type="ECO:0000259" key="7">
    <source>
        <dbReference type="PROSITE" id="PS51918"/>
    </source>
</evidence>
<dbReference type="HAMAP" id="MF_01251">
    <property type="entry name" value="UPF0313"/>
    <property type="match status" value="1"/>
</dbReference>
<dbReference type="PROSITE" id="PS51918">
    <property type="entry name" value="RADICAL_SAM"/>
    <property type="match status" value="1"/>
</dbReference>
<dbReference type="AlphaFoldDB" id="A0A7V3ZH18"/>
<dbReference type="Gene3D" id="3.80.30.20">
    <property type="entry name" value="tm_1862 like domain"/>
    <property type="match status" value="1"/>
</dbReference>
<evidence type="ECO:0000256" key="3">
    <source>
        <dbReference type="ARBA" id="ARBA00022723"/>
    </source>
</evidence>
<evidence type="ECO:0000256" key="2">
    <source>
        <dbReference type="ARBA" id="ARBA00022691"/>
    </source>
</evidence>
<dbReference type="SFLD" id="SFLDS00029">
    <property type="entry name" value="Radical_SAM"/>
    <property type="match status" value="1"/>
</dbReference>
<sequence>MNIDKFLPINLYEAKKRGWDELDIIIVTGDAYVDHPSFGASVIGRYLEYFGFRVGIIPQPDWKDKESFKVLGKPRLFFGITAGSVDSMVANYTPNKFKRREDAYTPGGLPGKRPDRATIVYANFVHEIFPDVPIVLGGIEASLRRFSHYDFWDNKVRHSVLLDARAKIIVYGMGEKQTLQIAKMLSEGKSWYEIYQIPGIVFSLGEKEFDTFIKDKDYILLPSFEEVSQDKDRYYDFQRLLLEGMKRKKILVQRDGKRFIIQNPPPSYTSQDLDFIYSLPFMRLPHPSYKEKIPAFETVKTSIVSHRGCFGSCTFCSLNLHQGWQVISRSEKSILEEVYRLTKHREFRGTISDVGGPTANMYRLRCKIHNIPGSCPERDCLFPDVCKYLEVDHSAQLNLLKKIKEIEKVKHVFIASGIRYDIALKDEYYIGEIIKEGYIGGHLSAAPEHVKDHVLEIMKKPKFKVYEEFVDIFERNLKKYRKELYIIPYFISAHPGATIKDAWDLAMYIKGLGHYLEQIQDYTPLPLTPASCAFYTEYHTLRKEKIYVAKTYEDRRLQRALAQYKDKKNREFLVKNKKKIPFPLEKLLG</sequence>
<gene>
    <name evidence="8" type="ORF">ENU78_00145</name>
</gene>
<proteinExistence type="inferred from homology"/>
<dbReference type="GO" id="GO:0003824">
    <property type="term" value="F:catalytic activity"/>
    <property type="evidence" value="ECO:0007669"/>
    <property type="project" value="InterPro"/>
</dbReference>
<dbReference type="SFLD" id="SFLDG01069">
    <property type="entry name" value="UPF0313"/>
    <property type="match status" value="1"/>
</dbReference>
<dbReference type="InterPro" id="IPR007197">
    <property type="entry name" value="rSAM"/>
</dbReference>
<feature type="binding site" evidence="6">
    <location>
        <position position="313"/>
    </location>
    <ligand>
        <name>[4Fe-4S] cluster</name>
        <dbReference type="ChEBI" id="CHEBI:49883"/>
        <note>4Fe-4S-S-AdoMet</note>
    </ligand>
</feature>
<dbReference type="PANTHER" id="PTHR32331">
    <property type="entry name" value="UPF0313 PROTEIN YGIQ"/>
    <property type="match status" value="1"/>
</dbReference>
<dbReference type="NCBIfam" id="TIGR03904">
    <property type="entry name" value="SAM_YgiQ"/>
    <property type="match status" value="1"/>
</dbReference>
<accession>A0A7V3ZH18</accession>
<dbReference type="Pfam" id="PF11842">
    <property type="entry name" value="DUF3362"/>
    <property type="match status" value="1"/>
</dbReference>